<evidence type="ECO:0000313" key="11">
    <source>
        <dbReference type="EMBL" id="RFF31739.1"/>
    </source>
</evidence>
<dbReference type="InterPro" id="IPR047589">
    <property type="entry name" value="DUF11_rpt"/>
</dbReference>
<dbReference type="EMBL" id="QUZK01000016">
    <property type="protein sequence ID" value="RFF31739.1"/>
    <property type="molecule type" value="Genomic_DNA"/>
</dbReference>
<dbReference type="GO" id="GO:0009279">
    <property type="term" value="C:cell outer membrane"/>
    <property type="evidence" value="ECO:0007669"/>
    <property type="project" value="UniProtKB-SubCell"/>
</dbReference>
<keyword evidence="9" id="KW-0812">Transmembrane</keyword>
<dbReference type="GO" id="GO:0005576">
    <property type="term" value="C:extracellular region"/>
    <property type="evidence" value="ECO:0007669"/>
    <property type="project" value="UniProtKB-SubCell"/>
</dbReference>
<dbReference type="Gene3D" id="2.60.40.10">
    <property type="entry name" value="Immunoglobulins"/>
    <property type="match status" value="2"/>
</dbReference>
<sequence>MSNTSQDLSNRDSIRIPRALAWIGSALILALSAGPLEAATFNVPDGDLAALQLAILDANSNGESDTINLASNGVYQFTQVTPNPLPIGQTTALPAITTGIVINGNNATFIRPEGFPDNFRFLFKSGPDPLEVNDLTFANGREVSGSDTFSGGGAVYLGGTAIFRNCTFINNSSSTNGGAILVRTGTITLENSTFLNNSTTLRGGAVQLDTSAVTATIRDSSFVSNSAGDRAGALISRGETLIENTEFSGNSATDAGALSAIGDLTVRGSEFRDNSVTRHAGAAVLFSGSIENSLFEGNQAREGAGALWIQGDVSLLQSTFSGNTSVRFGAAIDLISGSTILDQSTVTNNTGIIGTTAGVQVGDNAALTLRNSIVAGNDVTNQIQGSIDVDLNNILSGDPRLGPLAGNGGALATHALLPSSPAIDAGDDAFAPAAQDMRGEARISGSSVDVGAVEFQQPLQVTTSGSGQSTTLETEFSDPLQITLLDGISEPVVGATIVFDYPSSGPTALPQGPVSLTTDASGQVSTLVSANNRPGSYQVGSDLTGGPLDLSATFDLENIGSDLSGDLTSAAVPAVPGAPLDYTLNVTNPGPADLSEALVTNGFPSECDNVTWTCAATGSASCAASGSGNIVDSVVLPAGSEVSYAITCLINPGATGTLVSRGAVSSPGDTNDGNNSYIEGRSLLPSADLGILKSGPATAVPGDSVTYTLDVSNAGPSDAQNVSVDDPTPAGLVFDSASAPCSGGFPCSLGNLASGASTSIDVTFLIPSDASGSVSNTASITSDTADPNAANNSATTETTLEAQADLVLDMTGPATATAGDNATYTLTVSNNGPSLAENVVLEENFPTGLSLDTATSPCAGGFPCNLGSLDVGDSVSIDVTFDIGSQLQGVIQNAASVSSDTIDPANGNDSDSVSTAVESVANLSLEKTAETEIATAGQLLTYTILVHNDGPSQAANVIVTDNLPGGQSLVATNGCAEDPAGAPTCTISSLASGESASVSIQVRVGEVAENTTSTNTATVTSDASDPVSADNNSAAGVQLIRTLPVPALNWMTLLLLITATLIAGLAASRIKS</sequence>
<accession>A0A3E1KB67</accession>
<keyword evidence="9" id="KW-1133">Transmembrane helix</keyword>
<dbReference type="RefSeq" id="WP_116649751.1">
    <property type="nucleotide sequence ID" value="NZ_QUZK01000016.1"/>
</dbReference>
<dbReference type="InterPro" id="IPR013783">
    <property type="entry name" value="Ig-like_fold"/>
</dbReference>
<gene>
    <name evidence="11" type="ORF">DZC52_03580</name>
</gene>
<keyword evidence="5" id="KW-0732">Signal</keyword>
<feature type="region of interest" description="Disordered" evidence="8">
    <location>
        <begin position="771"/>
        <end position="794"/>
    </location>
</feature>
<evidence type="ECO:0000256" key="8">
    <source>
        <dbReference type="SAM" id="MobiDB-lite"/>
    </source>
</evidence>
<dbReference type="SMART" id="SM00710">
    <property type="entry name" value="PbH1"/>
    <property type="match status" value="6"/>
</dbReference>
<feature type="domain" description="DUF11" evidence="10">
    <location>
        <begin position="805"/>
        <end position="914"/>
    </location>
</feature>
<proteinExistence type="predicted"/>
<evidence type="ECO:0000256" key="2">
    <source>
        <dbReference type="ARBA" id="ARBA00004442"/>
    </source>
</evidence>
<keyword evidence="6 9" id="KW-0472">Membrane</keyword>
<evidence type="ECO:0000256" key="7">
    <source>
        <dbReference type="ARBA" id="ARBA00023237"/>
    </source>
</evidence>
<dbReference type="NCBIfam" id="TIGR01376">
    <property type="entry name" value="POMP_repeat"/>
    <property type="match status" value="1"/>
</dbReference>
<comment type="subcellular location">
    <subcellularLocation>
        <location evidence="1">Cell envelope</location>
    </subcellularLocation>
    <subcellularLocation>
        <location evidence="2">Cell outer membrane</location>
    </subcellularLocation>
    <subcellularLocation>
        <location evidence="3">Secreted</location>
    </subcellularLocation>
</comment>
<comment type="caution">
    <text evidence="11">The sequence shown here is derived from an EMBL/GenBank/DDBJ whole genome shotgun (WGS) entry which is preliminary data.</text>
</comment>
<dbReference type="InterPro" id="IPR059226">
    <property type="entry name" value="Choice_anch_Q_dom"/>
</dbReference>
<evidence type="ECO:0000256" key="9">
    <source>
        <dbReference type="SAM" id="Phobius"/>
    </source>
</evidence>
<dbReference type="PANTHER" id="PTHR34819">
    <property type="entry name" value="LARGE CYSTEINE-RICH PERIPLASMIC PROTEIN OMCB"/>
    <property type="match status" value="1"/>
</dbReference>
<dbReference type="Pfam" id="PF02415">
    <property type="entry name" value="Chlam_PMP"/>
    <property type="match status" value="1"/>
</dbReference>
<dbReference type="InterPro" id="IPR001434">
    <property type="entry name" value="OmcB-like_DUF11"/>
</dbReference>
<evidence type="ECO:0000256" key="3">
    <source>
        <dbReference type="ARBA" id="ARBA00004613"/>
    </source>
</evidence>
<dbReference type="SUPFAM" id="SSF51126">
    <property type="entry name" value="Pectin lyase-like"/>
    <property type="match status" value="1"/>
</dbReference>
<feature type="domain" description="DUF11" evidence="10">
    <location>
        <begin position="572"/>
        <end position="676"/>
    </location>
</feature>
<name>A0A3E1KB67_9GAMM</name>
<evidence type="ECO:0000259" key="10">
    <source>
        <dbReference type="Pfam" id="PF01345"/>
    </source>
</evidence>
<evidence type="ECO:0000256" key="5">
    <source>
        <dbReference type="ARBA" id="ARBA00022729"/>
    </source>
</evidence>
<dbReference type="OrthoDB" id="28717at2"/>
<evidence type="ECO:0000256" key="1">
    <source>
        <dbReference type="ARBA" id="ARBA00004196"/>
    </source>
</evidence>
<evidence type="ECO:0000256" key="4">
    <source>
        <dbReference type="ARBA" id="ARBA00022525"/>
    </source>
</evidence>
<dbReference type="NCBIfam" id="NF041518">
    <property type="entry name" value="choice_anch_Q"/>
    <property type="match status" value="1"/>
</dbReference>
<keyword evidence="7" id="KW-0998">Cell outer membrane</keyword>
<protein>
    <submittedName>
        <fullName evidence="11">DUF11 domain-containing protein</fullName>
    </submittedName>
</protein>
<keyword evidence="4" id="KW-0964">Secreted</keyword>
<evidence type="ECO:0000313" key="12">
    <source>
        <dbReference type="Proteomes" id="UP000260351"/>
    </source>
</evidence>
<organism evidence="11 12">
    <name type="scientific">Wenzhouxiangella sediminis</name>
    <dbReference type="NCBI Taxonomy" id="1792836"/>
    <lineage>
        <taxon>Bacteria</taxon>
        <taxon>Pseudomonadati</taxon>
        <taxon>Pseudomonadota</taxon>
        <taxon>Gammaproteobacteria</taxon>
        <taxon>Chromatiales</taxon>
        <taxon>Wenzhouxiangellaceae</taxon>
        <taxon>Wenzhouxiangella</taxon>
    </lineage>
</organism>
<feature type="compositionally biased region" description="Polar residues" evidence="8">
    <location>
        <begin position="771"/>
        <end position="785"/>
    </location>
</feature>
<feature type="domain" description="DUF11" evidence="10">
    <location>
        <begin position="688"/>
        <end position="797"/>
    </location>
</feature>
<keyword evidence="12" id="KW-1185">Reference proteome</keyword>
<evidence type="ECO:0000256" key="6">
    <source>
        <dbReference type="ARBA" id="ARBA00023136"/>
    </source>
</evidence>
<feature type="domain" description="DUF11" evidence="10">
    <location>
        <begin position="923"/>
        <end position="1035"/>
    </location>
</feature>
<dbReference type="Pfam" id="PF01345">
    <property type="entry name" value="DUF11"/>
    <property type="match status" value="4"/>
</dbReference>
<dbReference type="InterPro" id="IPR051172">
    <property type="entry name" value="Chlamydia_OmcB"/>
</dbReference>
<feature type="transmembrane region" description="Helical" evidence="9">
    <location>
        <begin position="1047"/>
        <end position="1067"/>
    </location>
</feature>
<dbReference type="InterPro" id="IPR011050">
    <property type="entry name" value="Pectin_lyase_fold/virulence"/>
</dbReference>
<dbReference type="NCBIfam" id="TIGR01451">
    <property type="entry name" value="B_ant_repeat"/>
    <property type="match status" value="4"/>
</dbReference>
<dbReference type="InterPro" id="IPR006626">
    <property type="entry name" value="PbH1"/>
</dbReference>
<dbReference type="PANTHER" id="PTHR34819:SF3">
    <property type="entry name" value="CELL SURFACE PROTEIN"/>
    <property type="match status" value="1"/>
</dbReference>
<reference evidence="11 12" key="1">
    <citation type="submission" date="2018-08" db="EMBL/GenBank/DDBJ databases">
        <title>Wenzhouxiangella salilacus sp. nov., a novel bacterium isolated from a saline lake in Xinjiang Province, China.</title>
        <authorList>
            <person name="Han S."/>
        </authorList>
    </citation>
    <scope>NUCLEOTIDE SEQUENCE [LARGE SCALE GENOMIC DNA]</scope>
    <source>
        <strain evidence="11 12">XDB06</strain>
    </source>
</reference>
<dbReference type="AlphaFoldDB" id="A0A3E1KB67"/>
<dbReference type="Proteomes" id="UP000260351">
    <property type="component" value="Unassembled WGS sequence"/>
</dbReference>
<dbReference type="InterPro" id="IPR003368">
    <property type="entry name" value="POMP_repeat"/>
</dbReference>